<dbReference type="AlphaFoldDB" id="A0A6L9S382"/>
<evidence type="ECO:0000256" key="1">
    <source>
        <dbReference type="ARBA" id="ARBA00001964"/>
    </source>
</evidence>
<sequence>MELPVDHLEQDRVAGLLPSPDPIQLIDENGAVTSGDVAGVYELPPVQTLAEAYRRMVVGRRFDAEATALTRQGRLAVYPSSKGQEACQVGGVLALAEQDWLFPTYRDTMSLVMRGVDPVDALGLLRGDWHCGYDPMKERIAPQCTPLATHAPHAAGLAYAARRRGEDAVALAFIGDGGTSEGDFHEALNFAAVFNAPAVFLVQNNRYAISVPLSRQTAAPSLAYKGIGYGIRSEQIDGNDVAAVLAVLSEAMSHARSGHGPMLIEAHTYRIEAHTNADDAGRYRDPSETAMWVPRDPISRLERYLTGVGALDDQAVRRVQDEAEAFAEELRSRMGADPAVRPEEMFSHVLAEPTAQLRAQRETVRELVMRGD</sequence>
<dbReference type="GO" id="GO:0016624">
    <property type="term" value="F:oxidoreductase activity, acting on the aldehyde or oxo group of donors, disulfide as acceptor"/>
    <property type="evidence" value="ECO:0007669"/>
    <property type="project" value="InterPro"/>
</dbReference>
<gene>
    <name evidence="5" type="primary">pdhA</name>
    <name evidence="5" type="ORF">G1H10_06755</name>
</gene>
<dbReference type="RefSeq" id="WP_163734613.1">
    <property type="nucleotide sequence ID" value="NZ_JAAGOA010000004.1"/>
</dbReference>
<comment type="cofactor">
    <cofactor evidence="1">
        <name>thiamine diphosphate</name>
        <dbReference type="ChEBI" id="CHEBI:58937"/>
    </cofactor>
</comment>
<organism evidence="5 6">
    <name type="scientific">Phytoactinopolyspora halotolerans</name>
    <dbReference type="NCBI Taxonomy" id="1981512"/>
    <lineage>
        <taxon>Bacteria</taxon>
        <taxon>Bacillati</taxon>
        <taxon>Actinomycetota</taxon>
        <taxon>Actinomycetes</taxon>
        <taxon>Jiangellales</taxon>
        <taxon>Jiangellaceae</taxon>
        <taxon>Phytoactinopolyspora</taxon>
    </lineage>
</organism>
<dbReference type="Pfam" id="PF00676">
    <property type="entry name" value="E1_dh"/>
    <property type="match status" value="1"/>
</dbReference>
<dbReference type="EMBL" id="JAAGOA010000004">
    <property type="protein sequence ID" value="NED99864.1"/>
    <property type="molecule type" value="Genomic_DNA"/>
</dbReference>
<feature type="domain" description="Dehydrogenase E1 component" evidence="4">
    <location>
        <begin position="53"/>
        <end position="330"/>
    </location>
</feature>
<dbReference type="SUPFAM" id="SSF52518">
    <property type="entry name" value="Thiamin diphosphate-binding fold (THDP-binding)"/>
    <property type="match status" value="1"/>
</dbReference>
<proteinExistence type="predicted"/>
<dbReference type="CDD" id="cd02000">
    <property type="entry name" value="TPP_E1_PDC_ADC_BCADC"/>
    <property type="match status" value="1"/>
</dbReference>
<keyword evidence="2" id="KW-0560">Oxidoreductase</keyword>
<dbReference type="NCBIfam" id="TIGR03181">
    <property type="entry name" value="PDH_E1_alph_x"/>
    <property type="match status" value="1"/>
</dbReference>
<reference evidence="5 6" key="1">
    <citation type="submission" date="2020-02" db="EMBL/GenBank/DDBJ databases">
        <authorList>
            <person name="Li X.-J."/>
            <person name="Han X.-M."/>
        </authorList>
    </citation>
    <scope>NUCLEOTIDE SEQUENCE [LARGE SCALE GENOMIC DNA]</scope>
    <source>
        <strain evidence="5 6">CCTCC AB 2017055</strain>
    </source>
</reference>
<accession>A0A6L9S382</accession>
<keyword evidence="3" id="KW-0786">Thiamine pyrophosphate</keyword>
<dbReference type="PANTHER" id="PTHR43380:SF1">
    <property type="entry name" value="2-OXOISOVALERATE DEHYDROGENASE SUBUNIT ALPHA, MITOCHONDRIAL"/>
    <property type="match status" value="1"/>
</dbReference>
<evidence type="ECO:0000259" key="4">
    <source>
        <dbReference type="Pfam" id="PF00676"/>
    </source>
</evidence>
<evidence type="ECO:0000256" key="3">
    <source>
        <dbReference type="ARBA" id="ARBA00023052"/>
    </source>
</evidence>
<name>A0A6L9S382_9ACTN</name>
<dbReference type="InterPro" id="IPR029061">
    <property type="entry name" value="THDP-binding"/>
</dbReference>
<evidence type="ECO:0000256" key="2">
    <source>
        <dbReference type="ARBA" id="ARBA00023002"/>
    </source>
</evidence>
<dbReference type="Gene3D" id="3.40.50.970">
    <property type="match status" value="1"/>
</dbReference>
<comment type="caution">
    <text evidence="5">The sequence shown here is derived from an EMBL/GenBank/DDBJ whole genome shotgun (WGS) entry which is preliminary data.</text>
</comment>
<evidence type="ECO:0000313" key="5">
    <source>
        <dbReference type="EMBL" id="NED99864.1"/>
    </source>
</evidence>
<protein>
    <submittedName>
        <fullName evidence="5">Pyruvate dehydrogenase (Acetyl-transferring) E1 component subunit alpha</fullName>
    </submittedName>
</protein>
<keyword evidence="6" id="KW-1185">Reference proteome</keyword>
<dbReference type="GO" id="GO:0000287">
    <property type="term" value="F:magnesium ion binding"/>
    <property type="evidence" value="ECO:0007669"/>
    <property type="project" value="UniProtKB-ARBA"/>
</dbReference>
<dbReference type="GO" id="GO:0009083">
    <property type="term" value="P:branched-chain amino acid catabolic process"/>
    <property type="evidence" value="ECO:0007669"/>
    <property type="project" value="TreeGrafter"/>
</dbReference>
<evidence type="ECO:0000313" key="6">
    <source>
        <dbReference type="Proteomes" id="UP000475214"/>
    </source>
</evidence>
<keyword evidence="5" id="KW-0670">Pyruvate</keyword>
<dbReference type="InterPro" id="IPR050771">
    <property type="entry name" value="Alpha-ketoacid_DH_E1_comp"/>
</dbReference>
<dbReference type="Proteomes" id="UP000475214">
    <property type="component" value="Unassembled WGS sequence"/>
</dbReference>
<dbReference type="InterPro" id="IPR017596">
    <property type="entry name" value="PdhA/BkdA"/>
</dbReference>
<dbReference type="InterPro" id="IPR001017">
    <property type="entry name" value="DH_E1"/>
</dbReference>
<dbReference type="PANTHER" id="PTHR43380">
    <property type="entry name" value="2-OXOISOVALERATE DEHYDROGENASE SUBUNIT ALPHA, MITOCHONDRIAL"/>
    <property type="match status" value="1"/>
</dbReference>